<dbReference type="InterPro" id="IPR011042">
    <property type="entry name" value="6-blade_b-propeller_TolB-like"/>
</dbReference>
<dbReference type="OrthoDB" id="3795380at2"/>
<protein>
    <recommendedName>
        <fullName evidence="4">WD40 repeat domain-containing protein</fullName>
    </recommendedName>
</protein>
<name>A0A6P2BPD3_9ACTN</name>
<evidence type="ECO:0008006" key="4">
    <source>
        <dbReference type="Google" id="ProtNLM"/>
    </source>
</evidence>
<keyword evidence="1" id="KW-1133">Transmembrane helix</keyword>
<feature type="transmembrane region" description="Helical" evidence="1">
    <location>
        <begin position="49"/>
        <end position="69"/>
    </location>
</feature>
<evidence type="ECO:0000313" key="3">
    <source>
        <dbReference type="Proteomes" id="UP000460272"/>
    </source>
</evidence>
<proteinExistence type="predicted"/>
<comment type="caution">
    <text evidence="2">The sequence shown here is derived from an EMBL/GenBank/DDBJ whole genome shotgun (WGS) entry which is preliminary data.</text>
</comment>
<organism evidence="2 3">
    <name type="scientific">Trebonia kvetii</name>
    <dbReference type="NCBI Taxonomy" id="2480626"/>
    <lineage>
        <taxon>Bacteria</taxon>
        <taxon>Bacillati</taxon>
        <taxon>Actinomycetota</taxon>
        <taxon>Actinomycetes</taxon>
        <taxon>Streptosporangiales</taxon>
        <taxon>Treboniaceae</taxon>
        <taxon>Trebonia</taxon>
    </lineage>
</organism>
<dbReference type="Proteomes" id="UP000460272">
    <property type="component" value="Unassembled WGS sequence"/>
</dbReference>
<keyword evidence="1" id="KW-0812">Transmembrane</keyword>
<dbReference type="RefSeq" id="WP_145859162.1">
    <property type="nucleotide sequence ID" value="NZ_RPFW01000007.1"/>
</dbReference>
<accession>A0A6P2BPD3</accession>
<evidence type="ECO:0000313" key="2">
    <source>
        <dbReference type="EMBL" id="TVZ00949.1"/>
    </source>
</evidence>
<dbReference type="InterPro" id="IPR011659">
    <property type="entry name" value="WD40"/>
</dbReference>
<reference evidence="2 3" key="1">
    <citation type="submission" date="2018-11" db="EMBL/GenBank/DDBJ databases">
        <title>Trebonia kvetii gen.nov., sp.nov., a novel acidophilic actinobacterium, and proposal of the new actinobacterial family Treboniaceae fam. nov.</title>
        <authorList>
            <person name="Rapoport D."/>
            <person name="Sagova-Mareckova M."/>
            <person name="Sedlacek I."/>
            <person name="Provaznik J."/>
            <person name="Kralova S."/>
            <person name="Pavlinic D."/>
            <person name="Benes V."/>
            <person name="Kopecky J."/>
        </authorList>
    </citation>
    <scope>NUCLEOTIDE SEQUENCE [LARGE SCALE GENOMIC DNA]</scope>
    <source>
        <strain evidence="2 3">15Tr583</strain>
    </source>
</reference>
<sequence>MTVEEQLRAAGRAVREQVRDLPPLDLPAQPAARRARARTFLRRPGTGRWLIPMAAAAAVVAVAVTLTVVKNPPRATHNASAGRAASRSTEAVASASAGSAATTLVDPEALPGYFVAISGLETMGPISAGQSGPAKAPKPDSVIVGETLTGQRLATIPPPAGGTFAGVTGAADDRTFVLDTVQLAGGTTFLSATQPRTWYLLRIRPGATPVQTMTPLHFPVPDGADVIGIALSPDGSKLAVLYQVAGGNGAGFPYSGPFALGVYSVATGAVLRTWTGTDRYHGSYGYGSDGLPDPNGNLTWTSDGQRLAFAYRSSKSPNSSLYLREVNLAGQGGDLFADSAVVATIAVSTTNGRSKIWCDTLGITGDGRSAVCGAELPKTPPVGATLDALTESDPWVGCAAPTDTVYPGLVKISLAGDRLAQVLYQAKPKCMGGGSAAILWSSPSGGTVLGTVWYTDDPSMTVHRAIVLYRHGTVTTINWSGAASQLLANETAF</sequence>
<gene>
    <name evidence="2" type="ORF">EAS64_31975</name>
</gene>
<dbReference type="Pfam" id="PF07676">
    <property type="entry name" value="PD40"/>
    <property type="match status" value="1"/>
</dbReference>
<dbReference type="AlphaFoldDB" id="A0A6P2BPD3"/>
<evidence type="ECO:0000256" key="1">
    <source>
        <dbReference type="SAM" id="Phobius"/>
    </source>
</evidence>
<dbReference type="EMBL" id="RPFW01000007">
    <property type="protein sequence ID" value="TVZ00949.1"/>
    <property type="molecule type" value="Genomic_DNA"/>
</dbReference>
<dbReference type="SUPFAM" id="SSF69322">
    <property type="entry name" value="Tricorn protease domain 2"/>
    <property type="match status" value="1"/>
</dbReference>
<keyword evidence="1" id="KW-0472">Membrane</keyword>
<keyword evidence="3" id="KW-1185">Reference proteome</keyword>
<dbReference type="Gene3D" id="2.120.10.30">
    <property type="entry name" value="TolB, C-terminal domain"/>
    <property type="match status" value="1"/>
</dbReference>